<evidence type="ECO:0000313" key="5">
    <source>
        <dbReference type="Proteomes" id="UP001589613"/>
    </source>
</evidence>
<feature type="transmembrane region" description="Helical" evidence="2">
    <location>
        <begin position="17"/>
        <end position="34"/>
    </location>
</feature>
<feature type="transmembrane region" description="Helical" evidence="2">
    <location>
        <begin position="40"/>
        <end position="56"/>
    </location>
</feature>
<dbReference type="RefSeq" id="WP_141338131.1">
    <property type="nucleotide sequence ID" value="NZ_JBHMAX010000019.1"/>
</dbReference>
<keyword evidence="2" id="KW-0472">Membrane</keyword>
<dbReference type="EMBL" id="JBHMAX010000019">
    <property type="protein sequence ID" value="MFB9732398.1"/>
    <property type="molecule type" value="Genomic_DNA"/>
</dbReference>
<keyword evidence="2" id="KW-0812">Transmembrane</keyword>
<name>A0ABV5V3K2_9MICO</name>
<evidence type="ECO:0000259" key="3">
    <source>
        <dbReference type="Pfam" id="PF01882"/>
    </source>
</evidence>
<keyword evidence="5" id="KW-1185">Reference proteome</keyword>
<evidence type="ECO:0000256" key="2">
    <source>
        <dbReference type="SAM" id="Phobius"/>
    </source>
</evidence>
<feature type="domain" description="DUF58" evidence="3">
    <location>
        <begin position="226"/>
        <end position="395"/>
    </location>
</feature>
<dbReference type="PANTHER" id="PTHR33608">
    <property type="entry name" value="BLL2464 PROTEIN"/>
    <property type="match status" value="1"/>
</dbReference>
<keyword evidence="2" id="KW-1133">Transmembrane helix</keyword>
<reference evidence="4 5" key="1">
    <citation type="submission" date="2024-09" db="EMBL/GenBank/DDBJ databases">
        <authorList>
            <person name="Sun Q."/>
            <person name="Mori K."/>
        </authorList>
    </citation>
    <scope>NUCLEOTIDE SEQUENCE [LARGE SCALE GENOMIC DNA]</scope>
    <source>
        <strain evidence="4 5">JCM 12763</strain>
    </source>
</reference>
<proteinExistence type="predicted"/>
<dbReference type="Pfam" id="PF01882">
    <property type="entry name" value="DUF58"/>
    <property type="match status" value="1"/>
</dbReference>
<dbReference type="Proteomes" id="UP001589613">
    <property type="component" value="Unassembled WGS sequence"/>
</dbReference>
<organism evidence="4 5">
    <name type="scientific">Ornithinimicrobium kibberense</name>
    <dbReference type="NCBI Taxonomy" id="282060"/>
    <lineage>
        <taxon>Bacteria</taxon>
        <taxon>Bacillati</taxon>
        <taxon>Actinomycetota</taxon>
        <taxon>Actinomycetes</taxon>
        <taxon>Micrococcales</taxon>
        <taxon>Ornithinimicrobiaceae</taxon>
        <taxon>Ornithinimicrobium</taxon>
    </lineage>
</organism>
<comment type="caution">
    <text evidence="4">The sequence shown here is derived from an EMBL/GenBank/DDBJ whole genome shotgun (WGS) entry which is preliminary data.</text>
</comment>
<evidence type="ECO:0000313" key="4">
    <source>
        <dbReference type="EMBL" id="MFB9732398.1"/>
    </source>
</evidence>
<evidence type="ECO:0000256" key="1">
    <source>
        <dbReference type="SAM" id="MobiDB-lite"/>
    </source>
</evidence>
<protein>
    <submittedName>
        <fullName evidence="4">DUF58 domain-containing protein</fullName>
    </submittedName>
</protein>
<dbReference type="InterPro" id="IPR002881">
    <property type="entry name" value="DUF58"/>
</dbReference>
<feature type="region of interest" description="Disordered" evidence="1">
    <location>
        <begin position="109"/>
        <end position="134"/>
    </location>
</feature>
<accession>A0ABV5V3K2</accession>
<gene>
    <name evidence="4" type="ORF">ACFFN0_10110</name>
</gene>
<dbReference type="PANTHER" id="PTHR33608:SF14">
    <property type="entry name" value="POSSIBLE CONSERVED SECRETED PROTEIN"/>
    <property type="match status" value="1"/>
</dbReference>
<sequence length="460" mass="48823">MTTVSSSRRDRWAPTHALLRCLAVVVLTAPVALLWRRPDLVVLATPFAVVLAWSLATRPERLPGRALALSHGQVREGEQVLAVAEVEPVPGAEVLAAASAPAPFLRGVGPGAARHGRPRDDPHAPEGAGVGTVLDAAGPTVEGRRRLVLGLRPTRWGRRRIGPVQVGAVGAWGSYRWGPVPLDPLTLPVLPQPAAFDSAAPAPHPRGLVGAHRSSRPGEGSEFASLRPFQVGDRLRRIHWPRSTRTGELHVTASYADQDTHVAVLVDAHYDLGTSGGTDGPASSLDRSVRAAAAVCEHFLQQGDRVSLRVLSARTPLTVPTGTGRRHGVRILDTLSRVVPAVAEETDPRRVHLGVGEGTLVVMVSALVSPDALTQAATLAARGLSVVVVDALVDPQQGGVVAALDRDPLARTAWRIRMLERDREIRAIRAQGVAVVPWLGPGSLDVVLRELAHRGRRAGV</sequence>